<accession>A0ABU0M9F4</accession>
<feature type="domain" description="Right handed beta helix" evidence="7">
    <location>
        <begin position="808"/>
        <end position="970"/>
    </location>
</feature>
<gene>
    <name evidence="8" type="ORF">QO015_003189</name>
</gene>
<name>A0ABU0M9F4_9HYPH</name>
<feature type="transmembrane region" description="Helical" evidence="5">
    <location>
        <begin position="367"/>
        <end position="385"/>
    </location>
</feature>
<dbReference type="InterPro" id="IPR011050">
    <property type="entry name" value="Pectin_lyase_fold/virulence"/>
</dbReference>
<dbReference type="GO" id="GO:0016874">
    <property type="term" value="F:ligase activity"/>
    <property type="evidence" value="ECO:0007669"/>
    <property type="project" value="UniProtKB-KW"/>
</dbReference>
<sequence length="1151" mass="122796">MSDIARPGLRVSWRAVEWWGAGVSLFLQTGAIFPLLMADADGTLSDPAKSKLRLLSLPIYGYTILILLRHRQQFLIAARRNLHFLLLLAMPLLSVLWSVAPSISLRRAIGFVLTVLFAYALAIRFTPRQLLLLVMLTSGVCTVASLLMFGVSPRLARMPTDGTLRGIFLHKNSLGWYASITVVTAFIVLLDQEAGYRRTAVALLLAGLAGLAGSTSMTAILSTGTAFLAIRVYTILPRLRGLARVAFILLVLELGAVLLLGLSAYLVRFLEAIGKDATLTGRVPLWALVDEQISRHLLLGFGYQAFWTEANGRAWAIWSSIGWMAPHSHNGFREILLGFGIGGLIVFTLVMVRSFRLGAALHCAAPSEGWLWTNVLLVMVLVMNLTESTLLVQNDAIFTIFMAAVIMCSLHAPNRNLVRRPRSATPAIGWGSILPRRRARIMRPPVIPILLGVLILGAGGLAEARAEGAASVEDAGPSGPSQCGAVPPASDILLRPVPRLGDLSPASPVFYVSPRGDDRWSGLKPDPAADLSDGPLASIEAARDAVRATGSPGRIIVGGGDYYLTRPILFDNRDSGLEIQGEAGTMPVLHGGVLVEGWLPEADDRWSASIPAGTEVAALFIDGASQPLARYPDTPSGGDRRDGWLFADAPAPDSDPWQGNTQFRYRDGDLPELQAIDGLVATIMGGFNPGSQWGSDTMPVTAIDVDTRTIKMKGTGYFFTGEGSRYYLSGLEAFQDAPGEWLADAAEGRIWLVPPDTEPDAARIVAGVLPTLIHLDGADGMAIAGLALRDGSPVGTGKFGTDTRGGGAIRVERSNGVRLLGNVIGNIGVGIHVTESRHVEIAGNEIGPVAGNGIYLGTTYGSFGRSDGAHITSNHIHDVGEVYFESAGIFFQAADDVSVSGNLVENAAQFGIAGGSIWGQEDAVHRAVIADNEIRNANLQTADGGAIKMMGSQADLQQIIIRSNRITGTRALMNHGDGTFWPTDYENVEEWPSPVSWAIYTDGKASGITIEDNVLIDNVSAIGINGGWSNLVTGNVIVGGSGAAFRIDDGTGRDWRPDWAEPNRIEGNTVSIGSRSTLAASVYEPGNGHGYVRFAGNRYCGDLGERSFDIRPEIMASGRFGSLQALQAAGMDVGSVGPPPQRRFRLFGGPR</sequence>
<keyword evidence="3 5" id="KW-1133">Transmembrane helix</keyword>
<keyword evidence="2 5" id="KW-0812">Transmembrane</keyword>
<evidence type="ECO:0000256" key="4">
    <source>
        <dbReference type="ARBA" id="ARBA00023136"/>
    </source>
</evidence>
<proteinExistence type="predicted"/>
<dbReference type="RefSeq" id="WP_370877426.1">
    <property type="nucleotide sequence ID" value="NZ_JAPKNF010000002.1"/>
</dbReference>
<feature type="transmembrane region" description="Helical" evidence="5">
    <location>
        <begin position="131"/>
        <end position="152"/>
    </location>
</feature>
<keyword evidence="8" id="KW-0436">Ligase</keyword>
<dbReference type="PANTHER" id="PTHR36453:SF1">
    <property type="entry name" value="RIGHT HANDED BETA HELIX DOMAIN-CONTAINING PROTEIN"/>
    <property type="match status" value="1"/>
</dbReference>
<dbReference type="Proteomes" id="UP001223743">
    <property type="component" value="Unassembled WGS sequence"/>
</dbReference>
<dbReference type="InterPro" id="IPR039448">
    <property type="entry name" value="Beta_helix"/>
</dbReference>
<feature type="transmembrane region" description="Helical" evidence="5">
    <location>
        <begin position="242"/>
        <end position="267"/>
    </location>
</feature>
<feature type="transmembrane region" description="Helical" evidence="5">
    <location>
        <begin position="445"/>
        <end position="462"/>
    </location>
</feature>
<evidence type="ECO:0000313" key="9">
    <source>
        <dbReference type="Proteomes" id="UP001223743"/>
    </source>
</evidence>
<evidence type="ECO:0000259" key="6">
    <source>
        <dbReference type="Pfam" id="PF04932"/>
    </source>
</evidence>
<dbReference type="SMART" id="SM00710">
    <property type="entry name" value="PbH1"/>
    <property type="match status" value="7"/>
</dbReference>
<feature type="transmembrane region" description="Helical" evidence="5">
    <location>
        <begin position="107"/>
        <end position="125"/>
    </location>
</feature>
<evidence type="ECO:0000256" key="2">
    <source>
        <dbReference type="ARBA" id="ARBA00022692"/>
    </source>
</evidence>
<dbReference type="InterPro" id="IPR007016">
    <property type="entry name" value="O-antigen_ligase-rel_domated"/>
</dbReference>
<comment type="subcellular location">
    <subcellularLocation>
        <location evidence="1">Membrane</location>
        <topology evidence="1">Multi-pass membrane protein</topology>
    </subcellularLocation>
</comment>
<keyword evidence="4 5" id="KW-0472">Membrane</keyword>
<feature type="transmembrane region" description="Helical" evidence="5">
    <location>
        <begin position="391"/>
        <end position="412"/>
    </location>
</feature>
<feature type="transmembrane region" description="Helical" evidence="5">
    <location>
        <begin position="52"/>
        <end position="70"/>
    </location>
</feature>
<evidence type="ECO:0000256" key="1">
    <source>
        <dbReference type="ARBA" id="ARBA00004141"/>
    </source>
</evidence>
<feature type="transmembrane region" description="Helical" evidence="5">
    <location>
        <begin position="82"/>
        <end position="100"/>
    </location>
</feature>
<dbReference type="Pfam" id="PF04932">
    <property type="entry name" value="Wzy_C"/>
    <property type="match status" value="1"/>
</dbReference>
<feature type="transmembrane region" description="Helical" evidence="5">
    <location>
        <begin position="173"/>
        <end position="190"/>
    </location>
</feature>
<comment type="caution">
    <text evidence="8">The sequence shown here is derived from an EMBL/GenBank/DDBJ whole genome shotgun (WGS) entry which is preliminary data.</text>
</comment>
<feature type="transmembrane region" description="Helical" evidence="5">
    <location>
        <begin position="335"/>
        <end position="355"/>
    </location>
</feature>
<feature type="domain" description="O-antigen ligase-related" evidence="6">
    <location>
        <begin position="203"/>
        <end position="347"/>
    </location>
</feature>
<dbReference type="InterPro" id="IPR012334">
    <property type="entry name" value="Pectin_lyas_fold"/>
</dbReference>
<dbReference type="Pfam" id="PF13229">
    <property type="entry name" value="Beta_helix"/>
    <property type="match status" value="1"/>
</dbReference>
<dbReference type="PANTHER" id="PTHR36453">
    <property type="entry name" value="SECRETED PROTEIN-RELATED"/>
    <property type="match status" value="1"/>
</dbReference>
<organism evidence="8 9">
    <name type="scientific">Kaistia geumhonensis</name>
    <dbReference type="NCBI Taxonomy" id="410839"/>
    <lineage>
        <taxon>Bacteria</taxon>
        <taxon>Pseudomonadati</taxon>
        <taxon>Pseudomonadota</taxon>
        <taxon>Alphaproteobacteria</taxon>
        <taxon>Hyphomicrobiales</taxon>
        <taxon>Kaistiaceae</taxon>
        <taxon>Kaistia</taxon>
    </lineage>
</organism>
<feature type="transmembrane region" description="Helical" evidence="5">
    <location>
        <begin position="202"/>
        <end position="230"/>
    </location>
</feature>
<evidence type="ECO:0000259" key="7">
    <source>
        <dbReference type="Pfam" id="PF13229"/>
    </source>
</evidence>
<reference evidence="8 9" key="1">
    <citation type="submission" date="2023-07" db="EMBL/GenBank/DDBJ databases">
        <title>Genomic Encyclopedia of Type Strains, Phase IV (KMG-IV): sequencing the most valuable type-strain genomes for metagenomic binning, comparative biology and taxonomic classification.</title>
        <authorList>
            <person name="Goeker M."/>
        </authorList>
    </citation>
    <scope>NUCLEOTIDE SEQUENCE [LARGE SCALE GENOMIC DNA]</scope>
    <source>
        <strain evidence="8 9">B1-1</strain>
    </source>
</reference>
<dbReference type="EMBL" id="JAUSWJ010000001">
    <property type="protein sequence ID" value="MDQ0517576.1"/>
    <property type="molecule type" value="Genomic_DNA"/>
</dbReference>
<evidence type="ECO:0000256" key="3">
    <source>
        <dbReference type="ARBA" id="ARBA00022989"/>
    </source>
</evidence>
<dbReference type="InterPro" id="IPR006626">
    <property type="entry name" value="PbH1"/>
</dbReference>
<dbReference type="SUPFAM" id="SSF51126">
    <property type="entry name" value="Pectin lyase-like"/>
    <property type="match status" value="1"/>
</dbReference>
<feature type="transmembrane region" description="Helical" evidence="5">
    <location>
        <begin position="18"/>
        <end position="40"/>
    </location>
</feature>
<dbReference type="Gene3D" id="2.160.20.10">
    <property type="entry name" value="Single-stranded right-handed beta-helix, Pectin lyase-like"/>
    <property type="match status" value="2"/>
</dbReference>
<evidence type="ECO:0000256" key="5">
    <source>
        <dbReference type="SAM" id="Phobius"/>
    </source>
</evidence>
<keyword evidence="9" id="KW-1185">Reference proteome</keyword>
<protein>
    <submittedName>
        <fullName evidence="8">O-antigen ligase</fullName>
    </submittedName>
</protein>
<evidence type="ECO:0000313" key="8">
    <source>
        <dbReference type="EMBL" id="MDQ0517576.1"/>
    </source>
</evidence>